<protein>
    <submittedName>
        <fullName evidence="1">Uncharacterized protein</fullName>
    </submittedName>
</protein>
<sequence>MLVRLFISKRTKISDYVFSFQLPVLVSVLLHDFDIPELPMTTKRVPRGKVSVRLTNRMPFQQRKDQVYRSTDLYIPSP</sequence>
<keyword evidence="2" id="KW-1185">Reference proteome</keyword>
<dbReference type="Proteomes" id="UP000250235">
    <property type="component" value="Unassembled WGS sequence"/>
</dbReference>
<gene>
    <name evidence="1" type="ORF">F511_38674</name>
</gene>
<dbReference type="AlphaFoldDB" id="A0A2Z7B073"/>
<dbReference type="EMBL" id="KV010712">
    <property type="protein sequence ID" value="KZV27006.1"/>
    <property type="molecule type" value="Genomic_DNA"/>
</dbReference>
<proteinExistence type="predicted"/>
<organism evidence="1 2">
    <name type="scientific">Dorcoceras hygrometricum</name>
    <dbReference type="NCBI Taxonomy" id="472368"/>
    <lineage>
        <taxon>Eukaryota</taxon>
        <taxon>Viridiplantae</taxon>
        <taxon>Streptophyta</taxon>
        <taxon>Embryophyta</taxon>
        <taxon>Tracheophyta</taxon>
        <taxon>Spermatophyta</taxon>
        <taxon>Magnoliopsida</taxon>
        <taxon>eudicotyledons</taxon>
        <taxon>Gunneridae</taxon>
        <taxon>Pentapetalae</taxon>
        <taxon>asterids</taxon>
        <taxon>lamiids</taxon>
        <taxon>Lamiales</taxon>
        <taxon>Gesneriaceae</taxon>
        <taxon>Didymocarpoideae</taxon>
        <taxon>Trichosporeae</taxon>
        <taxon>Loxocarpinae</taxon>
        <taxon>Dorcoceras</taxon>
    </lineage>
</organism>
<evidence type="ECO:0000313" key="2">
    <source>
        <dbReference type="Proteomes" id="UP000250235"/>
    </source>
</evidence>
<accession>A0A2Z7B073</accession>
<evidence type="ECO:0000313" key="1">
    <source>
        <dbReference type="EMBL" id="KZV27006.1"/>
    </source>
</evidence>
<reference evidence="1 2" key="1">
    <citation type="journal article" date="2015" name="Proc. Natl. Acad. Sci. U.S.A.">
        <title>The resurrection genome of Boea hygrometrica: A blueprint for survival of dehydration.</title>
        <authorList>
            <person name="Xiao L."/>
            <person name="Yang G."/>
            <person name="Zhang L."/>
            <person name="Yang X."/>
            <person name="Zhao S."/>
            <person name="Ji Z."/>
            <person name="Zhou Q."/>
            <person name="Hu M."/>
            <person name="Wang Y."/>
            <person name="Chen M."/>
            <person name="Xu Y."/>
            <person name="Jin H."/>
            <person name="Xiao X."/>
            <person name="Hu G."/>
            <person name="Bao F."/>
            <person name="Hu Y."/>
            <person name="Wan P."/>
            <person name="Li L."/>
            <person name="Deng X."/>
            <person name="Kuang T."/>
            <person name="Xiang C."/>
            <person name="Zhu J.K."/>
            <person name="Oliver M.J."/>
            <person name="He Y."/>
        </authorList>
    </citation>
    <scope>NUCLEOTIDE SEQUENCE [LARGE SCALE GENOMIC DNA]</scope>
    <source>
        <strain evidence="2">cv. XS01</strain>
    </source>
</reference>
<name>A0A2Z7B073_9LAMI</name>